<comment type="caution">
    <text evidence="2">The sequence shown here is derived from an EMBL/GenBank/DDBJ whole genome shotgun (WGS) entry which is preliminary data.</text>
</comment>
<name>A0A935TF33_9PROT</name>
<feature type="domain" description="PIN" evidence="1">
    <location>
        <begin position="3"/>
        <end position="113"/>
    </location>
</feature>
<dbReference type="Pfam" id="PF01850">
    <property type="entry name" value="PIN"/>
    <property type="match status" value="1"/>
</dbReference>
<dbReference type="Gene3D" id="3.40.50.1010">
    <property type="entry name" value="5'-nuclease"/>
    <property type="match status" value="1"/>
</dbReference>
<dbReference type="Proteomes" id="UP000706151">
    <property type="component" value="Unassembled WGS sequence"/>
</dbReference>
<reference evidence="2 3" key="1">
    <citation type="submission" date="2020-10" db="EMBL/GenBank/DDBJ databases">
        <title>Connecting structure to function with the recovery of over 1000 high-quality activated sludge metagenome-assembled genomes encoding full-length rRNA genes using long-read sequencing.</title>
        <authorList>
            <person name="Singleton C.M."/>
            <person name="Petriglieri F."/>
            <person name="Kristensen J.M."/>
            <person name="Kirkegaard R.H."/>
            <person name="Michaelsen T.Y."/>
            <person name="Andersen M.H."/>
            <person name="Karst S.M."/>
            <person name="Dueholm M.S."/>
            <person name="Nielsen P.H."/>
            <person name="Albertsen M."/>
        </authorList>
    </citation>
    <scope>NUCLEOTIDE SEQUENCE [LARGE SCALE GENOMIC DNA]</scope>
    <source>
        <strain evidence="2">Fred_18-Q3-R57-64_BAT3C.720</strain>
    </source>
</reference>
<evidence type="ECO:0000313" key="2">
    <source>
        <dbReference type="EMBL" id="MBK7956147.1"/>
    </source>
</evidence>
<gene>
    <name evidence="2" type="ORF">IPK02_20590</name>
</gene>
<proteinExistence type="predicted"/>
<dbReference type="InterPro" id="IPR029060">
    <property type="entry name" value="PIN-like_dom_sf"/>
</dbReference>
<evidence type="ECO:0000259" key="1">
    <source>
        <dbReference type="Pfam" id="PF01850"/>
    </source>
</evidence>
<dbReference type="EMBL" id="JADJOT010000012">
    <property type="protein sequence ID" value="MBK7956147.1"/>
    <property type="molecule type" value="Genomic_DNA"/>
</dbReference>
<accession>A0A935TF33</accession>
<dbReference type="CDD" id="cd18686">
    <property type="entry name" value="PIN_VapC-like"/>
    <property type="match status" value="1"/>
</dbReference>
<evidence type="ECO:0000313" key="3">
    <source>
        <dbReference type="Proteomes" id="UP000706151"/>
    </source>
</evidence>
<organism evidence="2 3">
    <name type="scientific">Candidatus Accumulibacter affinis</name>
    <dbReference type="NCBI Taxonomy" id="2954384"/>
    <lineage>
        <taxon>Bacteria</taxon>
        <taxon>Pseudomonadati</taxon>
        <taxon>Pseudomonadota</taxon>
        <taxon>Betaproteobacteria</taxon>
        <taxon>Candidatus Accumulibacter</taxon>
    </lineage>
</organism>
<dbReference type="AlphaFoldDB" id="A0A935TF33"/>
<dbReference type="SUPFAM" id="SSF88723">
    <property type="entry name" value="PIN domain-like"/>
    <property type="match status" value="1"/>
</dbReference>
<protein>
    <submittedName>
        <fullName evidence="2">Type II toxin-antitoxin system VapC family toxin</fullName>
    </submittedName>
</protein>
<sequence length="128" mass="13870">MNVVDSCGWLEYFANGDNADFFAPILEDSEHLLVPSLSVFEVCKRVALQRGEEAATQAADFMALGVPLPLTAETALSAALYCARHQLAMADSIILSSAMEHGATLWTQDADLKGHDGVQYMEKPGKPR</sequence>
<dbReference type="InterPro" id="IPR002716">
    <property type="entry name" value="PIN_dom"/>
</dbReference>